<evidence type="ECO:0000313" key="2">
    <source>
        <dbReference type="Proteomes" id="UP001197875"/>
    </source>
</evidence>
<proteinExistence type="predicted"/>
<dbReference type="AlphaFoldDB" id="A0AAE3J6B9"/>
<organism evidence="1 2">
    <name type="scientific">Fusicatenibacter faecihominis</name>
    <dbReference type="NCBI Taxonomy" id="2881276"/>
    <lineage>
        <taxon>Bacteria</taxon>
        <taxon>Bacillati</taxon>
        <taxon>Bacillota</taxon>
        <taxon>Clostridia</taxon>
        <taxon>Lachnospirales</taxon>
        <taxon>Lachnospiraceae</taxon>
        <taxon>Fusicatenibacter</taxon>
    </lineage>
</organism>
<sequence length="90" mass="10432">MGQGYSISTYYRLTDGRLEKMENFVHETAGDPNVPPYVINDEEVSEEDFNSRKEKWNQISSHFVTISYDLMTDITDTNIEILLNADYQTS</sequence>
<accession>A0AAE3J6B9</accession>
<gene>
    <name evidence="1" type="ORF">LKD71_07925</name>
</gene>
<comment type="caution">
    <text evidence="1">The sequence shown here is derived from an EMBL/GenBank/DDBJ whole genome shotgun (WGS) entry which is preliminary data.</text>
</comment>
<protein>
    <submittedName>
        <fullName evidence="1">Uncharacterized protein</fullName>
    </submittedName>
</protein>
<dbReference type="RefSeq" id="WP_349194680.1">
    <property type="nucleotide sequence ID" value="NZ_JBBNJK010000102.1"/>
</dbReference>
<keyword evidence="2" id="KW-1185">Reference proteome</keyword>
<reference evidence="1 2" key="1">
    <citation type="submission" date="2021-10" db="EMBL/GenBank/DDBJ databases">
        <title>Anaerobic single-cell dispensing facilitates the cultivation of human gut bacteria.</title>
        <authorList>
            <person name="Afrizal A."/>
        </authorList>
    </citation>
    <scope>NUCLEOTIDE SEQUENCE [LARGE SCALE GENOMIC DNA]</scope>
    <source>
        <strain evidence="1 2">CLA-AA-H277</strain>
    </source>
</reference>
<name>A0AAE3J6B9_9FIRM</name>
<dbReference type="Proteomes" id="UP001197875">
    <property type="component" value="Unassembled WGS sequence"/>
</dbReference>
<dbReference type="EMBL" id="JAJEPR010000010">
    <property type="protein sequence ID" value="MCC2189731.1"/>
    <property type="molecule type" value="Genomic_DNA"/>
</dbReference>
<evidence type="ECO:0000313" key="1">
    <source>
        <dbReference type="EMBL" id="MCC2189731.1"/>
    </source>
</evidence>